<evidence type="ECO:0000313" key="1">
    <source>
        <dbReference type="EMBL" id="VFQ96659.1"/>
    </source>
</evidence>
<evidence type="ECO:0000313" key="2">
    <source>
        <dbReference type="Proteomes" id="UP000595140"/>
    </source>
</evidence>
<protein>
    <submittedName>
        <fullName evidence="1">Uncharacterized protein</fullName>
    </submittedName>
</protein>
<reference evidence="1 2" key="1">
    <citation type="submission" date="2018-04" db="EMBL/GenBank/DDBJ databases">
        <authorList>
            <person name="Vogel A."/>
        </authorList>
    </citation>
    <scope>NUCLEOTIDE SEQUENCE [LARGE SCALE GENOMIC DNA]</scope>
</reference>
<gene>
    <name evidence="1" type="ORF">CCAM_LOCUS38435</name>
</gene>
<dbReference type="AlphaFoldDB" id="A0A484N6Z7"/>
<dbReference type="EMBL" id="OOIL02006126">
    <property type="protein sequence ID" value="VFQ96659.1"/>
    <property type="molecule type" value="Genomic_DNA"/>
</dbReference>
<dbReference type="Proteomes" id="UP000595140">
    <property type="component" value="Unassembled WGS sequence"/>
</dbReference>
<proteinExistence type="predicted"/>
<accession>A0A484N6Z7</accession>
<name>A0A484N6Z7_9ASTE</name>
<organism evidence="1 2">
    <name type="scientific">Cuscuta campestris</name>
    <dbReference type="NCBI Taxonomy" id="132261"/>
    <lineage>
        <taxon>Eukaryota</taxon>
        <taxon>Viridiplantae</taxon>
        <taxon>Streptophyta</taxon>
        <taxon>Embryophyta</taxon>
        <taxon>Tracheophyta</taxon>
        <taxon>Spermatophyta</taxon>
        <taxon>Magnoliopsida</taxon>
        <taxon>eudicotyledons</taxon>
        <taxon>Gunneridae</taxon>
        <taxon>Pentapetalae</taxon>
        <taxon>asterids</taxon>
        <taxon>lamiids</taxon>
        <taxon>Solanales</taxon>
        <taxon>Convolvulaceae</taxon>
        <taxon>Cuscuteae</taxon>
        <taxon>Cuscuta</taxon>
        <taxon>Cuscuta subgen. Grammica</taxon>
        <taxon>Cuscuta sect. Cleistogrammica</taxon>
    </lineage>
</organism>
<sequence>LNLALWCCFCLLSYVQYWRSFGLFNWKS</sequence>
<feature type="non-terminal residue" evidence="1">
    <location>
        <position position="1"/>
    </location>
</feature>
<keyword evidence="2" id="KW-1185">Reference proteome</keyword>